<organism evidence="2 3">
    <name type="scientific">Proteiniclasticum aestuarii</name>
    <dbReference type="NCBI Taxonomy" id="2817862"/>
    <lineage>
        <taxon>Bacteria</taxon>
        <taxon>Bacillati</taxon>
        <taxon>Bacillota</taxon>
        <taxon>Clostridia</taxon>
        <taxon>Eubacteriales</taxon>
        <taxon>Clostridiaceae</taxon>
        <taxon>Proteiniclasticum</taxon>
    </lineage>
</organism>
<proteinExistence type="predicted"/>
<evidence type="ECO:0000256" key="1">
    <source>
        <dbReference type="SAM" id="Phobius"/>
    </source>
</evidence>
<gene>
    <name evidence="2" type="ORF">J3A84_06240</name>
</gene>
<reference evidence="2" key="1">
    <citation type="submission" date="2021-03" db="EMBL/GenBank/DDBJ databases">
        <title>Proteiniclasticum marinus sp. nov., isolated from tidal flat sediment.</title>
        <authorList>
            <person name="Namirimu T."/>
            <person name="Yang J.-A."/>
            <person name="Yang S.-H."/>
            <person name="Kim Y.-J."/>
            <person name="Kwon K.K."/>
        </authorList>
    </citation>
    <scope>NUCLEOTIDE SEQUENCE</scope>
    <source>
        <strain evidence="2">SCR006</strain>
    </source>
</reference>
<evidence type="ECO:0000313" key="2">
    <source>
        <dbReference type="EMBL" id="MBO1264624.1"/>
    </source>
</evidence>
<keyword evidence="1" id="KW-0812">Transmembrane</keyword>
<dbReference type="EMBL" id="JAFNJU010000004">
    <property type="protein sequence ID" value="MBO1264624.1"/>
    <property type="molecule type" value="Genomic_DNA"/>
</dbReference>
<dbReference type="RefSeq" id="WP_207599144.1">
    <property type="nucleotide sequence ID" value="NZ_JAFNJU010000004.1"/>
</dbReference>
<dbReference type="InterPro" id="IPR025699">
    <property type="entry name" value="ABC2_memb-like"/>
</dbReference>
<feature type="transmembrane region" description="Helical" evidence="1">
    <location>
        <begin position="42"/>
        <end position="61"/>
    </location>
</feature>
<keyword evidence="3" id="KW-1185">Reference proteome</keyword>
<comment type="caution">
    <text evidence="2">The sequence shown here is derived from an EMBL/GenBank/DDBJ whole genome shotgun (WGS) entry which is preliminary data.</text>
</comment>
<keyword evidence="1" id="KW-0472">Membrane</keyword>
<feature type="transmembrane region" description="Helical" evidence="1">
    <location>
        <begin position="193"/>
        <end position="211"/>
    </location>
</feature>
<accession>A0A939H5M4</accession>
<feature type="transmembrane region" description="Helical" evidence="1">
    <location>
        <begin position="118"/>
        <end position="142"/>
    </location>
</feature>
<dbReference type="Pfam" id="PF13346">
    <property type="entry name" value="ABC2_membrane_5"/>
    <property type="match status" value="1"/>
</dbReference>
<feature type="transmembrane region" description="Helical" evidence="1">
    <location>
        <begin position="20"/>
        <end position="36"/>
    </location>
</feature>
<name>A0A939H5M4_9CLOT</name>
<protein>
    <submittedName>
        <fullName evidence="2">ABC-2 transporter permease</fullName>
    </submittedName>
</protein>
<dbReference type="Proteomes" id="UP000664218">
    <property type="component" value="Unassembled WGS sequence"/>
</dbReference>
<feature type="transmembrane region" description="Helical" evidence="1">
    <location>
        <begin position="154"/>
        <end position="173"/>
    </location>
</feature>
<keyword evidence="1" id="KW-1133">Transmembrane helix</keyword>
<feature type="transmembrane region" description="Helical" evidence="1">
    <location>
        <begin position="87"/>
        <end position="112"/>
    </location>
</feature>
<dbReference type="AlphaFoldDB" id="A0A939H5M4"/>
<evidence type="ECO:0000313" key="3">
    <source>
        <dbReference type="Proteomes" id="UP000664218"/>
    </source>
</evidence>
<sequence>MNKVMNFVKLDFMTIKPYLTLKNLFIVLGVATFLAYSNKSVMAPLSMVIAFITLYMSYPFAVGEQNGIDPLYITLGLDRSTVVLGRYLWAFFMNVIGLILGSIISIALALILDLPIIWSEYVLILLVVLMIFTIVQALQIPLYFKLGYAKAKSVAYLPFLLLSVIVIIAVNAGKSIPFEKLEAVLHFIETNQIVVAGAALLIWTGIMYLSFSFSSRWYKKREF</sequence>